<dbReference type="Pfam" id="PF06527">
    <property type="entry name" value="TniQ"/>
    <property type="match status" value="1"/>
</dbReference>
<gene>
    <name evidence="3" type="ORF">GCM10009716_05930</name>
</gene>
<reference evidence="4" key="1">
    <citation type="journal article" date="2019" name="Int. J. Syst. Evol. Microbiol.">
        <title>The Global Catalogue of Microorganisms (GCM) 10K type strain sequencing project: providing services to taxonomists for standard genome sequencing and annotation.</title>
        <authorList>
            <consortium name="The Broad Institute Genomics Platform"/>
            <consortium name="The Broad Institute Genome Sequencing Center for Infectious Disease"/>
            <person name="Wu L."/>
            <person name="Ma J."/>
        </authorList>
    </citation>
    <scope>NUCLEOTIDE SEQUENCE [LARGE SCALE GENOMIC DNA]</scope>
    <source>
        <strain evidence="4">JCM 13581</strain>
    </source>
</reference>
<protein>
    <recommendedName>
        <fullName evidence="2">TniQ domain-containing protein</fullName>
    </recommendedName>
</protein>
<comment type="caution">
    <text evidence="3">The sequence shown here is derived from an EMBL/GenBank/DDBJ whole genome shotgun (WGS) entry which is preliminary data.</text>
</comment>
<feature type="domain" description="TniQ" evidence="2">
    <location>
        <begin position="29"/>
        <end position="159"/>
    </location>
</feature>
<dbReference type="Proteomes" id="UP001501303">
    <property type="component" value="Unassembled WGS sequence"/>
</dbReference>
<evidence type="ECO:0000313" key="3">
    <source>
        <dbReference type="EMBL" id="GAA1898919.1"/>
    </source>
</evidence>
<dbReference type="RefSeq" id="WP_344258582.1">
    <property type="nucleotide sequence ID" value="NZ_BAAAMJ010000006.1"/>
</dbReference>
<sequence>MTSDPPPSPNPPALASPGRPAPAPRRLPAVPSPLPGESLFSWVDHLAAELDIPRGEAMRALGLESATSHAWQLGMVTSRMTVSQACAVEKATGLDRRALEAMIFEDVVPGQVPPPRPRLVNRLKQLTAFCPSCLLPPGRWPLWWGEPWAVMCPLHQRYLVSVCPACLSPFAPVRLLSRARGRCCELMDNLNTTARKRSGRCGQLLWACKQPTVTDPLLPRLHDRLVQQFARREQDQDVRVVWQLVRACGVRVFDTPDAVLRDRFPAGGADREDLRRNSTGFLQPHHAEDLGPIRLRRRGVGDAVTTAAELRVVAQILFSSAPERTARELLEQVRQPLGVGWFPKGFVENVLPGASRRLLPLLWSVLKADLAARAVRCRSSATASPRRDGVAVTLCS</sequence>
<feature type="region of interest" description="Disordered" evidence="1">
    <location>
        <begin position="1"/>
        <end position="30"/>
    </location>
</feature>
<organism evidence="3 4">
    <name type="scientific">Streptomyces sodiiphilus</name>
    <dbReference type="NCBI Taxonomy" id="226217"/>
    <lineage>
        <taxon>Bacteria</taxon>
        <taxon>Bacillati</taxon>
        <taxon>Actinomycetota</taxon>
        <taxon>Actinomycetes</taxon>
        <taxon>Kitasatosporales</taxon>
        <taxon>Streptomycetaceae</taxon>
        <taxon>Streptomyces</taxon>
    </lineage>
</organism>
<dbReference type="InterPro" id="IPR009492">
    <property type="entry name" value="TniQ"/>
</dbReference>
<dbReference type="EMBL" id="BAAAMJ010000006">
    <property type="protein sequence ID" value="GAA1898919.1"/>
    <property type="molecule type" value="Genomic_DNA"/>
</dbReference>
<evidence type="ECO:0000259" key="2">
    <source>
        <dbReference type="Pfam" id="PF06527"/>
    </source>
</evidence>
<name>A0ABP5A448_9ACTN</name>
<keyword evidence="4" id="KW-1185">Reference proteome</keyword>
<accession>A0ABP5A448</accession>
<proteinExistence type="predicted"/>
<evidence type="ECO:0000313" key="4">
    <source>
        <dbReference type="Proteomes" id="UP001501303"/>
    </source>
</evidence>
<evidence type="ECO:0000256" key="1">
    <source>
        <dbReference type="SAM" id="MobiDB-lite"/>
    </source>
</evidence>